<dbReference type="SUPFAM" id="SSF51735">
    <property type="entry name" value="NAD(P)-binding Rossmann-fold domains"/>
    <property type="match status" value="1"/>
</dbReference>
<proteinExistence type="predicted"/>
<gene>
    <name evidence="2" type="ORF">SFSGTM_01790</name>
</gene>
<dbReference type="Gene3D" id="3.90.25.10">
    <property type="entry name" value="UDP-galactose 4-epimerase, domain 1"/>
    <property type="match status" value="1"/>
</dbReference>
<evidence type="ECO:0000313" key="2">
    <source>
        <dbReference type="EMBL" id="BBO99470.1"/>
    </source>
</evidence>
<dbReference type="InterPro" id="IPR036291">
    <property type="entry name" value="NAD(P)-bd_dom_sf"/>
</dbReference>
<dbReference type="KEGG" id="sniv:SFSGTM_01790"/>
<evidence type="ECO:0000313" key="3">
    <source>
        <dbReference type="Proteomes" id="UP000463939"/>
    </source>
</evidence>
<dbReference type="Pfam" id="PF04321">
    <property type="entry name" value="RmlD_sub_bind"/>
    <property type="match status" value="1"/>
</dbReference>
<protein>
    <submittedName>
        <fullName evidence="2">NAD(P)-dependent oxidoreductase</fullName>
    </submittedName>
</protein>
<dbReference type="PANTHER" id="PTHR43242:SF1">
    <property type="entry name" value="NAD(P)-BINDING ROSSMANN-FOLD SUPERFAMILY PROTEIN"/>
    <property type="match status" value="1"/>
</dbReference>
<feature type="domain" description="RmlD-like substrate binding" evidence="1">
    <location>
        <begin position="1"/>
        <end position="238"/>
    </location>
</feature>
<dbReference type="PANTHER" id="PTHR43242">
    <property type="entry name" value="NAD(P)-BINDING ROSSMANN-FOLD SUPERFAMILY PROTEIN"/>
    <property type="match status" value="1"/>
</dbReference>
<organism evidence="2 3">
    <name type="scientific">Sulfuriferula nivalis</name>
    <dbReference type="NCBI Taxonomy" id="2675298"/>
    <lineage>
        <taxon>Bacteria</taxon>
        <taxon>Pseudomonadati</taxon>
        <taxon>Pseudomonadota</taxon>
        <taxon>Betaproteobacteria</taxon>
        <taxon>Nitrosomonadales</taxon>
        <taxon>Sulfuricellaceae</taxon>
        <taxon>Sulfuriferula</taxon>
    </lineage>
</organism>
<dbReference type="Gene3D" id="3.40.50.720">
    <property type="entry name" value="NAD(P)-binding Rossmann-like Domain"/>
    <property type="match status" value="1"/>
</dbReference>
<name>A0A809RL18_9PROT</name>
<dbReference type="AlphaFoldDB" id="A0A809RL18"/>
<keyword evidence="3" id="KW-1185">Reference proteome</keyword>
<dbReference type="Proteomes" id="UP000463939">
    <property type="component" value="Chromosome"/>
</dbReference>
<dbReference type="InterPro" id="IPR029903">
    <property type="entry name" value="RmlD-like-bd"/>
</dbReference>
<dbReference type="RefSeq" id="WP_162083518.1">
    <property type="nucleotide sequence ID" value="NZ_AP021881.1"/>
</dbReference>
<dbReference type="EMBL" id="AP021881">
    <property type="protein sequence ID" value="BBO99470.1"/>
    <property type="molecule type" value="Genomic_DNA"/>
</dbReference>
<reference evidence="3" key="1">
    <citation type="submission" date="2019-11" db="EMBL/GenBank/DDBJ databases">
        <title>Isolation and characterization of a novel species in the genus Sulfuriferula.</title>
        <authorList>
            <person name="Mochizuki J."/>
            <person name="Kojima H."/>
            <person name="Fukui M."/>
        </authorList>
    </citation>
    <scope>NUCLEOTIDE SEQUENCE [LARGE SCALE GENOMIC DNA]</scope>
    <source>
        <strain evidence="3">SGTM</strain>
    </source>
</reference>
<accession>A0A809RL18</accession>
<evidence type="ECO:0000259" key="1">
    <source>
        <dbReference type="Pfam" id="PF04321"/>
    </source>
</evidence>
<sequence>MKVLLTGSTGYVGKLVCAGLGSRWDMVGVSAHADEAQGLFRCDLADAEQVKLLSQRVTPDVIIHAAGDKNLARCEASPVDAYMANVQTTINLAQHFPEARIIYISSDYVFPGDRGGYREDDPLGPVTVYGRTKACAELAGLTLSPNFYVLRLSALYDANATFLRFVRDSLTRGEAVNCFEDAYYSPTYYGDFLIVLERLVESQALSRRIYHACGQRISRYFFAKTFARAANLEQSLVHQASRVTEQASFLFADISLENTLTCESLDVSVGRHQEYLSFLEMNS</sequence>